<protein>
    <recommendedName>
        <fullName evidence="3">Transposase</fullName>
    </recommendedName>
</protein>
<proteinExistence type="predicted"/>
<dbReference type="GO" id="GO:0003676">
    <property type="term" value="F:nucleic acid binding"/>
    <property type="evidence" value="ECO:0007669"/>
    <property type="project" value="InterPro"/>
</dbReference>
<reference evidence="1 2" key="1">
    <citation type="submission" date="2021-06" db="EMBL/GenBank/DDBJ databases">
        <title>Caerostris darwini draft genome.</title>
        <authorList>
            <person name="Kono N."/>
            <person name="Arakawa K."/>
        </authorList>
    </citation>
    <scope>NUCLEOTIDE SEQUENCE [LARGE SCALE GENOMIC DNA]</scope>
</reference>
<dbReference type="Gene3D" id="3.30.420.10">
    <property type="entry name" value="Ribonuclease H-like superfamily/Ribonuclease H"/>
    <property type="match status" value="1"/>
</dbReference>
<accession>A0AAV4M534</accession>
<dbReference type="InterPro" id="IPR036397">
    <property type="entry name" value="RNaseH_sf"/>
</dbReference>
<evidence type="ECO:0000313" key="1">
    <source>
        <dbReference type="EMBL" id="GIX67232.1"/>
    </source>
</evidence>
<organism evidence="1 2">
    <name type="scientific">Caerostris darwini</name>
    <dbReference type="NCBI Taxonomy" id="1538125"/>
    <lineage>
        <taxon>Eukaryota</taxon>
        <taxon>Metazoa</taxon>
        <taxon>Ecdysozoa</taxon>
        <taxon>Arthropoda</taxon>
        <taxon>Chelicerata</taxon>
        <taxon>Arachnida</taxon>
        <taxon>Araneae</taxon>
        <taxon>Araneomorphae</taxon>
        <taxon>Entelegynae</taxon>
        <taxon>Araneoidea</taxon>
        <taxon>Araneidae</taxon>
        <taxon>Caerostris</taxon>
    </lineage>
</organism>
<evidence type="ECO:0008006" key="3">
    <source>
        <dbReference type="Google" id="ProtNLM"/>
    </source>
</evidence>
<keyword evidence="2" id="KW-1185">Reference proteome</keyword>
<dbReference type="EMBL" id="BPLQ01000073">
    <property type="protein sequence ID" value="GIX67232.1"/>
    <property type="molecule type" value="Genomic_DNA"/>
</dbReference>
<gene>
    <name evidence="1" type="ORF">CDAR_614001</name>
</gene>
<name>A0AAV4M534_9ARAC</name>
<dbReference type="Proteomes" id="UP001054837">
    <property type="component" value="Unassembled WGS sequence"/>
</dbReference>
<dbReference type="AlphaFoldDB" id="A0AAV4M534"/>
<sequence length="128" mass="14856">MFIWLNSTAFTPKKSRIIFHHDNARPHLERRVVECSANKGWELLPHPTYSLKNWQANKVYDDFNNLVADVKAWIASKNRRFFARGIGRLPSKWEADNNLIIMNQTNNNNSSVSLISVLSFITVEQNLN</sequence>
<comment type="caution">
    <text evidence="1">The sequence shown here is derived from an EMBL/GenBank/DDBJ whole genome shotgun (WGS) entry which is preliminary data.</text>
</comment>
<evidence type="ECO:0000313" key="2">
    <source>
        <dbReference type="Proteomes" id="UP001054837"/>
    </source>
</evidence>